<feature type="disulfide bond" evidence="10">
    <location>
        <begin position="293"/>
        <end position="308"/>
    </location>
</feature>
<feature type="disulfide bond" evidence="10">
    <location>
        <begin position="274"/>
        <end position="286"/>
    </location>
</feature>
<dbReference type="InterPro" id="IPR013098">
    <property type="entry name" value="Ig_I-set"/>
</dbReference>
<dbReference type="PANTHER" id="PTHR22722">
    <property type="entry name" value="LOW-DENSITY LIPOPROTEIN RECEPTOR-RELATED PROTEIN 2-RELATED"/>
    <property type="match status" value="1"/>
</dbReference>
<dbReference type="InterPro" id="IPR036055">
    <property type="entry name" value="LDL_receptor-like_sf"/>
</dbReference>
<feature type="compositionally biased region" description="Basic and acidic residues" evidence="11">
    <location>
        <begin position="740"/>
        <end position="772"/>
    </location>
</feature>
<feature type="region of interest" description="Disordered" evidence="11">
    <location>
        <begin position="650"/>
        <end position="976"/>
    </location>
</feature>
<feature type="disulfide bond" evidence="10">
    <location>
        <begin position="1003"/>
        <end position="1021"/>
    </location>
</feature>
<dbReference type="GO" id="GO:0016324">
    <property type="term" value="C:apical plasma membrane"/>
    <property type="evidence" value="ECO:0007669"/>
    <property type="project" value="TreeGrafter"/>
</dbReference>
<feature type="disulfide bond" evidence="10">
    <location>
        <begin position="131"/>
        <end position="149"/>
    </location>
</feature>
<feature type="disulfide bond" evidence="10">
    <location>
        <begin position="611"/>
        <end position="629"/>
    </location>
</feature>
<feature type="compositionally biased region" description="Basic and acidic residues" evidence="11">
    <location>
        <begin position="902"/>
        <end position="970"/>
    </location>
</feature>
<feature type="disulfide bond" evidence="10">
    <location>
        <begin position="124"/>
        <end position="136"/>
    </location>
</feature>
<accession>A0AA36MEJ8</accession>
<keyword evidence="14" id="KW-1185">Reference proteome</keyword>
<evidence type="ECO:0000256" key="9">
    <source>
        <dbReference type="ARBA" id="ARBA00023180"/>
    </source>
</evidence>
<feature type="disulfide bond" evidence="10">
    <location>
        <begin position="428"/>
        <end position="446"/>
    </location>
</feature>
<name>A0AA36MEJ8_CYLNA</name>
<gene>
    <name evidence="13" type="ORF">CYNAS_LOCUS19473</name>
</gene>
<protein>
    <recommendedName>
        <fullName evidence="12">Ig-like domain-containing protein</fullName>
    </recommendedName>
</protein>
<feature type="compositionally biased region" description="Low complexity" evidence="11">
    <location>
        <begin position="807"/>
        <end position="817"/>
    </location>
</feature>
<dbReference type="InterPro" id="IPR002172">
    <property type="entry name" value="LDrepeatLR_classA_rpt"/>
</dbReference>
<dbReference type="FunFam" id="4.10.400.10:FF:000045">
    <property type="entry name" value="Low-density lipoprotein receptor-related protein 2"/>
    <property type="match status" value="1"/>
</dbReference>
<evidence type="ECO:0000259" key="12">
    <source>
        <dbReference type="PROSITE" id="PS50835"/>
    </source>
</evidence>
<feature type="compositionally biased region" description="Basic and acidic residues" evidence="11">
    <location>
        <begin position="835"/>
        <end position="886"/>
    </location>
</feature>
<feature type="compositionally biased region" description="Acidic residues" evidence="11">
    <location>
        <begin position="475"/>
        <end position="485"/>
    </location>
</feature>
<dbReference type="PROSITE" id="PS01209">
    <property type="entry name" value="LDLRA_1"/>
    <property type="match status" value="3"/>
</dbReference>
<organism evidence="13 14">
    <name type="scientific">Cylicocyclus nassatus</name>
    <name type="common">Nematode worm</name>
    <dbReference type="NCBI Taxonomy" id="53992"/>
    <lineage>
        <taxon>Eukaryota</taxon>
        <taxon>Metazoa</taxon>
        <taxon>Ecdysozoa</taxon>
        <taxon>Nematoda</taxon>
        <taxon>Chromadorea</taxon>
        <taxon>Rhabditida</taxon>
        <taxon>Rhabditina</taxon>
        <taxon>Rhabditomorpha</taxon>
        <taxon>Strongyloidea</taxon>
        <taxon>Strongylidae</taxon>
        <taxon>Cylicocyclus</taxon>
    </lineage>
</organism>
<feature type="disulfide bond" evidence="10">
    <location>
        <begin position="604"/>
        <end position="616"/>
    </location>
</feature>
<reference evidence="13" key="1">
    <citation type="submission" date="2023-07" db="EMBL/GenBank/DDBJ databases">
        <authorList>
            <consortium name="CYATHOMIX"/>
        </authorList>
    </citation>
    <scope>NUCLEOTIDE SEQUENCE</scope>
    <source>
        <strain evidence="13">N/A</strain>
    </source>
</reference>
<dbReference type="InterPro" id="IPR023415">
    <property type="entry name" value="LDLR_class-A_CS"/>
</dbReference>
<dbReference type="Gene3D" id="4.10.400.10">
    <property type="entry name" value="Low-density Lipoprotein Receptor"/>
    <property type="match status" value="7"/>
</dbReference>
<feature type="compositionally biased region" description="Basic and acidic residues" evidence="11">
    <location>
        <begin position="793"/>
        <end position="805"/>
    </location>
</feature>
<comment type="caution">
    <text evidence="13">The sequence shown here is derived from an EMBL/GenBank/DDBJ whole genome shotgun (WGS) entry which is preliminary data.</text>
</comment>
<dbReference type="GO" id="GO:0012505">
    <property type="term" value="C:endomembrane system"/>
    <property type="evidence" value="ECO:0007669"/>
    <property type="project" value="UniProtKB-SubCell"/>
</dbReference>
<proteinExistence type="predicted"/>
<dbReference type="InterPro" id="IPR051221">
    <property type="entry name" value="LDLR-related"/>
</dbReference>
<evidence type="ECO:0000313" key="13">
    <source>
        <dbReference type="EMBL" id="CAJ0607490.1"/>
    </source>
</evidence>
<dbReference type="GO" id="GO:0006898">
    <property type="term" value="P:receptor-mediated endocytosis"/>
    <property type="evidence" value="ECO:0007669"/>
    <property type="project" value="TreeGrafter"/>
</dbReference>
<dbReference type="AlphaFoldDB" id="A0AA36MEJ8"/>
<keyword evidence="8" id="KW-0675">Receptor</keyword>
<feature type="disulfide bond" evidence="10">
    <location>
        <begin position="623"/>
        <end position="638"/>
    </location>
</feature>
<dbReference type="Gene3D" id="2.60.40.10">
    <property type="entry name" value="Immunoglobulins"/>
    <property type="match status" value="1"/>
</dbReference>
<dbReference type="GO" id="GO:0043235">
    <property type="term" value="C:receptor complex"/>
    <property type="evidence" value="ECO:0007669"/>
    <property type="project" value="TreeGrafter"/>
</dbReference>
<feature type="disulfide bond" evidence="10">
    <location>
        <begin position="549"/>
        <end position="564"/>
    </location>
</feature>
<keyword evidence="9" id="KW-0325">Glycoprotein</keyword>
<dbReference type="GO" id="GO:0042562">
    <property type="term" value="F:hormone binding"/>
    <property type="evidence" value="ECO:0007669"/>
    <property type="project" value="TreeGrafter"/>
</dbReference>
<feature type="disulfide bond" evidence="10">
    <location>
        <begin position="1015"/>
        <end position="1030"/>
    </location>
</feature>
<dbReference type="PANTHER" id="PTHR22722:SF15">
    <property type="entry name" value="LOW-DENSITY LIPOPROTEIN RECEPTOR-RELATED"/>
    <property type="match status" value="1"/>
</dbReference>
<dbReference type="InterPro" id="IPR013783">
    <property type="entry name" value="Ig-like_fold"/>
</dbReference>
<keyword evidence="3" id="KW-0812">Transmembrane</keyword>
<feature type="region of interest" description="Disordered" evidence="11">
    <location>
        <begin position="560"/>
        <end position="597"/>
    </location>
</feature>
<evidence type="ECO:0000256" key="8">
    <source>
        <dbReference type="ARBA" id="ARBA00023170"/>
    </source>
</evidence>
<dbReference type="SUPFAM" id="SSF57424">
    <property type="entry name" value="LDL receptor-like module"/>
    <property type="match status" value="7"/>
</dbReference>
<keyword evidence="6" id="KW-0472">Membrane</keyword>
<feature type="disulfide bond" evidence="10">
    <location>
        <begin position="440"/>
        <end position="455"/>
    </location>
</feature>
<feature type="disulfide bond" evidence="10">
    <location>
        <begin position="421"/>
        <end position="433"/>
    </location>
</feature>
<dbReference type="PROSITE" id="PS50068">
    <property type="entry name" value="LDLRA_2"/>
    <property type="match status" value="7"/>
</dbReference>
<comment type="subcellular location">
    <subcellularLocation>
        <location evidence="2">Endomembrane system</location>
    </subcellularLocation>
    <subcellularLocation>
        <location evidence="1">Membrane</location>
        <topology evidence="1">Single-pass membrane protein</topology>
    </subcellularLocation>
</comment>
<feature type="compositionally biased region" description="Polar residues" evidence="11">
    <location>
        <begin position="652"/>
        <end position="668"/>
    </location>
</feature>
<comment type="caution">
    <text evidence="10">Lacks conserved residue(s) required for the propagation of feature annotation.</text>
</comment>
<dbReference type="EMBL" id="CATQJL010000316">
    <property type="protein sequence ID" value="CAJ0607490.1"/>
    <property type="molecule type" value="Genomic_DNA"/>
</dbReference>
<dbReference type="InterPro" id="IPR003599">
    <property type="entry name" value="Ig_sub"/>
</dbReference>
<keyword evidence="7 10" id="KW-1015">Disulfide bond</keyword>
<evidence type="ECO:0000256" key="3">
    <source>
        <dbReference type="ARBA" id="ARBA00022692"/>
    </source>
</evidence>
<dbReference type="SMART" id="SM00192">
    <property type="entry name" value="LDLa"/>
    <property type="match status" value="7"/>
</dbReference>
<feature type="disulfide bond" evidence="10">
    <location>
        <begin position="996"/>
        <end position="1008"/>
    </location>
</feature>
<dbReference type="SUPFAM" id="SSF48726">
    <property type="entry name" value="Immunoglobulin"/>
    <property type="match status" value="1"/>
</dbReference>
<dbReference type="PRINTS" id="PR00261">
    <property type="entry name" value="LDLRECEPTOR"/>
</dbReference>
<dbReference type="InterPro" id="IPR007110">
    <property type="entry name" value="Ig-like_dom"/>
</dbReference>
<dbReference type="Pfam" id="PF00057">
    <property type="entry name" value="Ldl_recept_a"/>
    <property type="match status" value="6"/>
</dbReference>
<keyword evidence="4" id="KW-0677">Repeat</keyword>
<feature type="region of interest" description="Disordered" evidence="11">
    <location>
        <begin position="466"/>
        <end position="485"/>
    </location>
</feature>
<evidence type="ECO:0000256" key="7">
    <source>
        <dbReference type="ARBA" id="ARBA00023157"/>
    </source>
</evidence>
<evidence type="ECO:0000313" key="14">
    <source>
        <dbReference type="Proteomes" id="UP001176961"/>
    </source>
</evidence>
<keyword evidence="5" id="KW-1133">Transmembrane helix</keyword>
<feature type="domain" description="Ig-like" evidence="12">
    <location>
        <begin position="167"/>
        <end position="263"/>
    </location>
</feature>
<dbReference type="CDD" id="cd00112">
    <property type="entry name" value="LDLa"/>
    <property type="match status" value="7"/>
</dbReference>
<evidence type="ECO:0000256" key="6">
    <source>
        <dbReference type="ARBA" id="ARBA00023136"/>
    </source>
</evidence>
<evidence type="ECO:0000256" key="11">
    <source>
        <dbReference type="SAM" id="MobiDB-lite"/>
    </source>
</evidence>
<evidence type="ECO:0000256" key="2">
    <source>
        <dbReference type="ARBA" id="ARBA00004308"/>
    </source>
</evidence>
<feature type="compositionally biased region" description="Polar residues" evidence="11">
    <location>
        <begin position="584"/>
        <end position="597"/>
    </location>
</feature>
<dbReference type="Proteomes" id="UP001176961">
    <property type="component" value="Unassembled WGS sequence"/>
</dbReference>
<evidence type="ECO:0000256" key="1">
    <source>
        <dbReference type="ARBA" id="ARBA00004167"/>
    </source>
</evidence>
<feature type="disulfide bond" evidence="10">
    <location>
        <begin position="281"/>
        <end position="299"/>
    </location>
</feature>
<dbReference type="PROSITE" id="PS50835">
    <property type="entry name" value="IG_LIKE"/>
    <property type="match status" value="1"/>
</dbReference>
<dbReference type="InterPro" id="IPR036179">
    <property type="entry name" value="Ig-like_dom_sf"/>
</dbReference>
<feature type="compositionally biased region" description="Basic and acidic residues" evidence="11">
    <location>
        <begin position="669"/>
        <end position="718"/>
    </location>
</feature>
<dbReference type="SMART" id="SM00409">
    <property type="entry name" value="IG"/>
    <property type="match status" value="1"/>
</dbReference>
<evidence type="ECO:0000256" key="5">
    <source>
        <dbReference type="ARBA" id="ARBA00022989"/>
    </source>
</evidence>
<evidence type="ECO:0000256" key="4">
    <source>
        <dbReference type="ARBA" id="ARBA00022737"/>
    </source>
</evidence>
<evidence type="ECO:0000256" key="10">
    <source>
        <dbReference type="PROSITE-ProRule" id="PRU00124"/>
    </source>
</evidence>
<feature type="disulfide bond" evidence="10">
    <location>
        <begin position="333"/>
        <end position="348"/>
    </location>
</feature>
<dbReference type="Pfam" id="PF07679">
    <property type="entry name" value="I-set"/>
    <property type="match status" value="1"/>
</dbReference>
<sequence>MLPSLYAALSLSIIYRTTINFPDLPYSELQNVGSRQFLKASRDIANSVDRLLANVPGHHNTSVYQYRYHKDLGTLAYLEVHSDEQSNRVQQRIQWALKHGMIGRLRVTPDGFEFHVVRDANSNCSATEFQCLDGGCIDANLRCDGRKDCHDGSDESSKFAFCHSSIPVIYQTNRVVYVPYGGTALLSAVIDEIPKGHQVLWSRNERIIGEDSLTNSRDPRVNIYRSSSEYFLRIENVTADDAGEYKITVSGLGVDATYDLRVTSDKVKPPSRGCPKNERMCRSGHCLPVSQFCDRIVQCPDGDDELDCSAKSCSSSEFQCRSTRTCVPDVVRCDGWKDCLDGSDELNCPTRNHPHRKHHNIHHHRKFSRLTVRCEDGTSPEYSLHGSTYCWSDSVCPTATTCIQGLCCRAGKTGKRSISHCSDNQFKCSSGECIAKSEHCDRKYDCADGSDETKCAYFIAAVRQHEEQHQNSEPEQYEYEDEDEYAEDGDNIDDIDENEIISTKHENAGEFAEFSYGGEEIHGDKTCSDQEFRCPYLEETKCYHYDKLCDGVDDCGDGSDEANCESGSHEEGESSSVTKIGRVQESTQEPQYSTPSNVEVQLGCSSNEFMCGDGKCIDKSLACNRKYDCADGTDETECEYFKAAMSRHREAQQNNGAGHGYDTTQNGNGREDELRRREEEERRREEEERRREMEERRREEEERRREEEESRREEERRRGQNGQVGYFGYSTPAADIAQGGRREEEERRREEEQHRREEEERRRQGVNGRREGSNGYGNGRGGYRSTPAAYFEEEQRRREEEERRRQGLNGRRVVSNGNGNGHGGYGATPAAQSEDAVRRREEEERRREEEERRREEEERRREEEERRREEEERRREEIERRREQNGGDRGIYLPTGAPTNGFHEEELRRREEERRREDEERRRQDEQRRREDEERSIEDARRREEERFRDEELRRRQEEQQRELARDIPRPFEQAYTSTAFPTIQFKDEYDDELPCLDHEFQCETGECIDKSRVCDSRQDCMDGSDESHCPDRHAEFNGDLMNEAHPVFREYREH</sequence>